<comment type="caution">
    <text evidence="1">The sequence shown here is derived from an EMBL/GenBank/DDBJ whole genome shotgun (WGS) entry which is preliminary data.</text>
</comment>
<accession>A0A5C5RY87</accession>
<evidence type="ECO:0000313" key="1">
    <source>
        <dbReference type="EMBL" id="TWS26981.1"/>
    </source>
</evidence>
<protein>
    <submittedName>
        <fullName evidence="1">VWA domain-containing protein</fullName>
    </submittedName>
</protein>
<organism evidence="1 2">
    <name type="scientific">Tsukamurella conjunctivitidis</name>
    <dbReference type="NCBI Taxonomy" id="2592068"/>
    <lineage>
        <taxon>Bacteria</taxon>
        <taxon>Bacillati</taxon>
        <taxon>Actinomycetota</taxon>
        <taxon>Actinomycetes</taxon>
        <taxon>Mycobacteriales</taxon>
        <taxon>Tsukamurellaceae</taxon>
        <taxon>Tsukamurella</taxon>
    </lineage>
</organism>
<dbReference type="Proteomes" id="UP000319375">
    <property type="component" value="Unassembled WGS sequence"/>
</dbReference>
<dbReference type="AlphaFoldDB" id="A0A5C5RY87"/>
<dbReference type="InterPro" id="IPR008912">
    <property type="entry name" value="Uncharacterised_CoxE"/>
</dbReference>
<gene>
    <name evidence="1" type="ORF">FK530_20780</name>
</gene>
<keyword evidence="2" id="KW-1185">Reference proteome</keyword>
<dbReference type="PANTHER" id="PTHR39338:SF5">
    <property type="entry name" value="BLR6139 PROTEIN"/>
    <property type="match status" value="1"/>
</dbReference>
<sequence>MPPTPRPPSSGGTGAGAVAATETAGLLDVVAAAFGARLRAHGVGASPAEVIEVRRVLALYGARDRARLGAGLRATCVKYAHEDAGFDAAFAELFAAAPGTVDAPDRTPAPAALTGDLPDDLVLDPDGEVGRYADYNERAAEVGDLVVDTPEAEEGFNPHKDDDDFSVTSAADGELAVSGEDGGRRGVNYTLDVARAGTAEVGALSDGAAMAASGTLRWDDPAAILAWLDRHDPSRVYADAGPEQELTQATADRLAAALSAFVEALAAAGPVPPGPPGEVESRPHAELELAVHEVLRRMRGAPRERVRYHGHGRLDLRATARTAQRTDGVPFRLATRVPRPDRLRLLILADVSLSVRPVTAFVLRLAQSIRRRTARCEVYGFVDRPVNVTEALLPGAGDDALAQVLADPEIDLEASSDYGRVFAELLAAPAGLTRRTSVLIVGDGRSGGLPDGAGDLAELRRRVHRLAWITPEPERYWAQATCAMPAYREHCDAVVTARDADQLIERAAELGNALR</sequence>
<proteinExistence type="predicted"/>
<evidence type="ECO:0000313" key="2">
    <source>
        <dbReference type="Proteomes" id="UP000319375"/>
    </source>
</evidence>
<dbReference type="NCBIfam" id="NF047783">
    <property type="entry name" value="VWA_dom_MadC"/>
    <property type="match status" value="1"/>
</dbReference>
<dbReference type="EMBL" id="VIGX01000019">
    <property type="protein sequence ID" value="TWS26981.1"/>
    <property type="molecule type" value="Genomic_DNA"/>
</dbReference>
<dbReference type="OrthoDB" id="5174525at2"/>
<dbReference type="PANTHER" id="PTHR39338">
    <property type="entry name" value="BLL5662 PROTEIN-RELATED"/>
    <property type="match status" value="1"/>
</dbReference>
<name>A0A5C5RY87_9ACTN</name>
<dbReference type="Pfam" id="PF05762">
    <property type="entry name" value="VWA_CoxE"/>
    <property type="match status" value="1"/>
</dbReference>
<reference evidence="1 2" key="1">
    <citation type="submission" date="2019-06" db="EMBL/GenBank/DDBJ databases">
        <title>Tsukamurella conjunctivitidis sp. nov., Tsukamurella assacharolytica sp. nov. and Tsukamurella sputae sp. nov. isolated from patients with conjunctivitis, bacteraemia (lymphoma) and respiratory infection (sputum) in Hong Kong.</title>
        <authorList>
            <person name="Teng J.L.L."/>
            <person name="Lee H.H."/>
            <person name="Fong J.Y.H."/>
            <person name="Fok K.M.N."/>
            <person name="Lau S.K.P."/>
            <person name="Woo P.C.Y."/>
        </authorList>
    </citation>
    <scope>NUCLEOTIDE SEQUENCE [LARGE SCALE GENOMIC DNA]</scope>
    <source>
        <strain evidence="1 2">HKU72</strain>
    </source>
</reference>